<proteinExistence type="predicted"/>
<dbReference type="InterPro" id="IPR006674">
    <property type="entry name" value="HD_domain"/>
</dbReference>
<feature type="domain" description="HD/PDEase" evidence="1">
    <location>
        <begin position="45"/>
        <end position="166"/>
    </location>
</feature>
<protein>
    <submittedName>
        <fullName evidence="3">HD domain-containing protein</fullName>
    </submittedName>
    <submittedName>
        <fullName evidence="2">Phosphohydrolase</fullName>
    </submittedName>
</protein>
<gene>
    <name evidence="2" type="ORF">CIAN88_10175</name>
    <name evidence="4" type="ORF">GT664_16955</name>
    <name evidence="3" type="ORF">MKC95_00895</name>
</gene>
<organism evidence="2 5">
    <name type="scientific">Clostridium innocuum</name>
    <dbReference type="NCBI Taxonomy" id="1522"/>
    <lineage>
        <taxon>Bacteria</taxon>
        <taxon>Bacillati</taxon>
        <taxon>Bacillota</taxon>
        <taxon>Clostridia</taxon>
        <taxon>Eubacteriales</taxon>
        <taxon>Clostridiaceae</taxon>
        <taxon>Clostridium</taxon>
    </lineage>
</organism>
<comment type="caution">
    <text evidence="2">The sequence shown here is derived from an EMBL/GenBank/DDBJ whole genome shotgun (WGS) entry which is preliminary data.</text>
</comment>
<dbReference type="EMBL" id="WWTN01000034">
    <property type="protein sequence ID" value="MZH57390.1"/>
    <property type="molecule type" value="Genomic_DNA"/>
</dbReference>
<dbReference type="EMBL" id="JQIF01000042">
    <property type="protein sequence ID" value="KGJ53290.1"/>
    <property type="molecule type" value="Genomic_DNA"/>
</dbReference>
<dbReference type="Pfam" id="PF01966">
    <property type="entry name" value="HD"/>
    <property type="match status" value="1"/>
</dbReference>
<dbReference type="CDD" id="cd00077">
    <property type="entry name" value="HDc"/>
    <property type="match status" value="1"/>
</dbReference>
<dbReference type="Proteomes" id="UP001203972">
    <property type="component" value="Unassembled WGS sequence"/>
</dbReference>
<dbReference type="EMBL" id="JAKTMA010000001">
    <property type="protein sequence ID" value="MCR0231324.1"/>
    <property type="molecule type" value="Genomic_DNA"/>
</dbReference>
<dbReference type="AlphaFoldDB" id="A0A099I6E6"/>
<keyword evidence="2" id="KW-0378">Hydrolase</keyword>
<dbReference type="Gene3D" id="1.10.3210.10">
    <property type="entry name" value="Hypothetical protein af1432"/>
    <property type="match status" value="1"/>
</dbReference>
<reference evidence="4" key="2">
    <citation type="journal article" date="2019" name="Nat. Med.">
        <title>A library of human gut bacterial isolates paired with longitudinal multiomics data enables mechanistic microbiome research.</title>
        <authorList>
            <person name="Poyet M."/>
            <person name="Groussin M."/>
            <person name="Gibbons S.M."/>
            <person name="Avila-Pacheco J."/>
            <person name="Jiang X."/>
            <person name="Kearney S.M."/>
            <person name="Perrotta A.R."/>
            <person name="Berdy B."/>
            <person name="Zhao S."/>
            <person name="Lieberman T.D."/>
            <person name="Swanson P.K."/>
            <person name="Smith M."/>
            <person name="Roesemann S."/>
            <person name="Alexander J.E."/>
            <person name="Rich S.A."/>
            <person name="Livny J."/>
            <person name="Vlamakis H."/>
            <person name="Clish C."/>
            <person name="Bullock K."/>
            <person name="Deik A."/>
            <person name="Scott J."/>
            <person name="Pierce K.A."/>
            <person name="Xavier R.J."/>
            <person name="Alm E.J."/>
        </authorList>
    </citation>
    <scope>NUCLEOTIDE SEQUENCE</scope>
    <source>
        <strain evidence="4">BIOML-A12</strain>
    </source>
</reference>
<evidence type="ECO:0000313" key="2">
    <source>
        <dbReference type="EMBL" id="KGJ53290.1"/>
    </source>
</evidence>
<dbReference type="Proteomes" id="UP000030008">
    <property type="component" value="Unassembled WGS sequence"/>
</dbReference>
<evidence type="ECO:0000259" key="1">
    <source>
        <dbReference type="SMART" id="SM00471"/>
    </source>
</evidence>
<sequence>MQKAIFSRIDLNNADNDLAQEYLSCIRDLLHLHDVQDLKAFTQHMNTSRFQHSLNVSYYTFLIARRFHLDSCSAARAGLLHDLYHYDWRNLDKEERPIEGRHCAVHPQIALENARKATFVNTIIEDAIVHHMWPMTLRCPKTKEGWVLQAVDKYCAISEILLQGGRRVRYSRLAISLAALLSFSIR</sequence>
<reference evidence="3" key="3">
    <citation type="journal article" date="2022" name="Clin. Infect. Dis.">
        <title>Association between Clostridium innocuum and antibiotic-associated diarrhea in adults and children: A cross-sectional study and comparative genomics analysis.</title>
        <authorList>
            <person name="Cherny K.E."/>
            <person name="Muscat E.B."/>
            <person name="Balaji A."/>
            <person name="Mukherjee J."/>
            <person name="Ozer E.A."/>
            <person name="Angarone M.P."/>
            <person name="Hauser A.R."/>
            <person name="Sichel J.S."/>
            <person name="Amponsah E."/>
            <person name="Kociolek L.K."/>
        </authorList>
    </citation>
    <scope>NUCLEOTIDE SEQUENCE</scope>
    <source>
        <strain evidence="3">NU1-AC-029v</strain>
    </source>
</reference>
<accession>A0A099I6E6</accession>
<dbReference type="Proteomes" id="UP000604383">
    <property type="component" value="Unassembled WGS sequence"/>
</dbReference>
<evidence type="ECO:0000313" key="5">
    <source>
        <dbReference type="Proteomes" id="UP000030008"/>
    </source>
</evidence>
<dbReference type="RefSeq" id="WP_008818903.1">
    <property type="nucleotide sequence ID" value="NZ_AP025565.1"/>
</dbReference>
<evidence type="ECO:0000313" key="3">
    <source>
        <dbReference type="EMBL" id="MCR0231324.1"/>
    </source>
</evidence>
<dbReference type="SUPFAM" id="SSF109604">
    <property type="entry name" value="HD-domain/PDEase-like"/>
    <property type="match status" value="1"/>
</dbReference>
<dbReference type="SMART" id="SM00471">
    <property type="entry name" value="HDc"/>
    <property type="match status" value="1"/>
</dbReference>
<name>A0A099I6E6_CLOIN</name>
<dbReference type="InterPro" id="IPR003607">
    <property type="entry name" value="HD/PDEase_dom"/>
</dbReference>
<reference evidence="2 5" key="1">
    <citation type="submission" date="2014-08" db="EMBL/GenBank/DDBJ databases">
        <title>Clostridium innocuum, an unnegligible vancomycin-resistant pathogen causing extra-intestinal infections.</title>
        <authorList>
            <person name="Feng Y."/>
            <person name="Chiu C.-H."/>
        </authorList>
    </citation>
    <scope>NUCLEOTIDE SEQUENCE [LARGE SCALE GENOMIC DNA]</scope>
    <source>
        <strain evidence="2 5">AN88</strain>
    </source>
</reference>
<evidence type="ECO:0000313" key="4">
    <source>
        <dbReference type="EMBL" id="MZH57390.1"/>
    </source>
</evidence>
<dbReference type="GO" id="GO:0016787">
    <property type="term" value="F:hydrolase activity"/>
    <property type="evidence" value="ECO:0007669"/>
    <property type="project" value="UniProtKB-KW"/>
</dbReference>